<name>Q5K8I3_CRYD1</name>
<dbReference type="KEGG" id="cne:CNL05580"/>
<feature type="region of interest" description="Disordered" evidence="1">
    <location>
        <begin position="139"/>
        <end position="162"/>
    </location>
</feature>
<dbReference type="VEuPathDB" id="FungiDB:CNL05580"/>
<evidence type="ECO:0000256" key="1">
    <source>
        <dbReference type="SAM" id="MobiDB-lite"/>
    </source>
</evidence>
<feature type="compositionally biased region" description="Low complexity" evidence="1">
    <location>
        <begin position="17"/>
        <end position="26"/>
    </location>
</feature>
<dbReference type="InParanoid" id="Q5K8I3"/>
<keyword evidence="3" id="KW-1185">Reference proteome</keyword>
<dbReference type="RefSeq" id="XP_024513864.1">
    <property type="nucleotide sequence ID" value="XM_024658194.1"/>
</dbReference>
<dbReference type="AlphaFoldDB" id="Q5K8I3"/>
<evidence type="ECO:0000313" key="3">
    <source>
        <dbReference type="Proteomes" id="UP000002149"/>
    </source>
</evidence>
<dbReference type="Proteomes" id="UP000002149">
    <property type="component" value="Chromosome 12"/>
</dbReference>
<proteinExistence type="predicted"/>
<dbReference type="GeneID" id="3254734"/>
<gene>
    <name evidence="2" type="ordered locus">CNL05580</name>
</gene>
<protein>
    <submittedName>
        <fullName evidence="2">Uncharacterized protein</fullName>
    </submittedName>
</protein>
<dbReference type="OrthoDB" id="2574641at2759"/>
<sequence length="459" mass="49563">MVHNGTNMPTRPVDKPTSAVSTATTTTTATKKVCQHLSPSVYPLIKHLYQRPSLPSLHSLRNKSTCSVFSVNSVPQGEQNPVMIVPTPAQAAAPCFNVEDEMTYPRRMSVYSPASNETADFIPPRRGIRPLFLQEKYGTSSRESLKNKNKNTASGGVAAESEHARNIESTIEAAKAVCEIGLTDRTSIPARERARSNSAPTIKSKASSNRISFKTNSFAARITSAFRRSSKPISLKIDIPSSSNFVQQPAKPHLQPLEFGGRFDDNPFIGQPAKFAADAVSSTVTISTPDLVFSSLRSPFPSSVSSTSSLSAYSADSYVESSQAISVVVTPPTEPPSGSQTPNNEPEEPPLTAASTDTEFSDMAIHTPTDSSFVQPTFYSQEAQSHITTTELVTRPALIPTACGSRFIEMFDTIIAFPDSTSGSASPEIRTPVLTPIDYQAYPQPAYRDINTFLAYSPP</sequence>
<feature type="region of interest" description="Disordered" evidence="1">
    <location>
        <begin position="329"/>
        <end position="354"/>
    </location>
</feature>
<dbReference type="HOGENOM" id="CLU_526772_0_0_1"/>
<dbReference type="EMBL" id="AE017352">
    <property type="protein sequence ID" value="AAW46577.2"/>
    <property type="molecule type" value="Genomic_DNA"/>
</dbReference>
<evidence type="ECO:0000313" key="2">
    <source>
        <dbReference type="EMBL" id="AAW46577.2"/>
    </source>
</evidence>
<accession>Q5K8I3</accession>
<dbReference type="PaxDb" id="214684-Q5K8I3"/>
<organism evidence="2 3">
    <name type="scientific">Cryptococcus deneoformans (strain JEC21 / ATCC MYA-565)</name>
    <name type="common">Cryptococcus neoformans var. neoformans serotype D</name>
    <dbReference type="NCBI Taxonomy" id="214684"/>
    <lineage>
        <taxon>Eukaryota</taxon>
        <taxon>Fungi</taxon>
        <taxon>Dikarya</taxon>
        <taxon>Basidiomycota</taxon>
        <taxon>Agaricomycotina</taxon>
        <taxon>Tremellomycetes</taxon>
        <taxon>Tremellales</taxon>
        <taxon>Cryptococcaceae</taxon>
        <taxon>Cryptococcus</taxon>
        <taxon>Cryptococcus neoformans species complex</taxon>
    </lineage>
</organism>
<reference evidence="2 3" key="1">
    <citation type="journal article" date="2005" name="Science">
        <title>The genome of the basidiomycetous yeast and human pathogen Cryptococcus neoformans.</title>
        <authorList>
            <person name="Loftus B.J."/>
            <person name="Fung E."/>
            <person name="Roncaglia P."/>
            <person name="Rowley D."/>
            <person name="Amedeo P."/>
            <person name="Bruno D."/>
            <person name="Vamathevan J."/>
            <person name="Miranda M."/>
            <person name="Anderson I.J."/>
            <person name="Fraser J.A."/>
            <person name="Allen J.E."/>
            <person name="Bosdet I.E."/>
            <person name="Brent M.R."/>
            <person name="Chiu R."/>
            <person name="Doering T.L."/>
            <person name="Donlin M.J."/>
            <person name="D'Souza C.A."/>
            <person name="Fox D.S."/>
            <person name="Grinberg V."/>
            <person name="Fu J."/>
            <person name="Fukushima M."/>
            <person name="Haas B.J."/>
            <person name="Huang J.C."/>
            <person name="Janbon G."/>
            <person name="Jones S.J."/>
            <person name="Koo H.L."/>
            <person name="Krzywinski M.I."/>
            <person name="Kwon-Chung J.K."/>
            <person name="Lengeler K.B."/>
            <person name="Maiti R."/>
            <person name="Marra M.A."/>
            <person name="Marra R.E."/>
            <person name="Mathewson C.A."/>
            <person name="Mitchell T.G."/>
            <person name="Pertea M."/>
            <person name="Riggs F.R."/>
            <person name="Salzberg S.L."/>
            <person name="Schein J.E."/>
            <person name="Shvartsbeyn A."/>
            <person name="Shin H."/>
            <person name="Shumway M."/>
            <person name="Specht C.A."/>
            <person name="Suh B.B."/>
            <person name="Tenney A."/>
            <person name="Utterback T.R."/>
            <person name="Wickes B.L."/>
            <person name="Wortman J.R."/>
            <person name="Wye N.H."/>
            <person name="Kronstad J.W."/>
            <person name="Lodge J.K."/>
            <person name="Heitman J."/>
            <person name="Davis R.W."/>
            <person name="Fraser C.M."/>
            <person name="Hyman R.W."/>
        </authorList>
    </citation>
    <scope>NUCLEOTIDE SEQUENCE [LARGE SCALE GENOMIC DNA]</scope>
    <source>
        <strain evidence="3">JEC21 / ATCC MYA-565</strain>
    </source>
</reference>
<feature type="region of interest" description="Disordered" evidence="1">
    <location>
        <begin position="1"/>
        <end position="26"/>
    </location>
</feature>